<dbReference type="Gene3D" id="2.60.40.10">
    <property type="entry name" value="Immunoglobulins"/>
    <property type="match status" value="8"/>
</dbReference>
<dbReference type="Pfam" id="PF00047">
    <property type="entry name" value="ig"/>
    <property type="match status" value="1"/>
</dbReference>
<protein>
    <submittedName>
        <fullName evidence="7">CSON001547 protein</fullName>
    </submittedName>
</protein>
<dbReference type="PANTHER" id="PTHR13817:SF155">
    <property type="entry name" value="IG-LIKE AND FIBRONECTIN TYPE-III DOMAIN-CONTAINING PROTEIN C25G4.10"/>
    <property type="match status" value="1"/>
</dbReference>
<accession>A0A336L0N9</accession>
<dbReference type="EMBL" id="UFQT01001248">
    <property type="protein sequence ID" value="SSX29633.1"/>
    <property type="molecule type" value="Genomic_DNA"/>
</dbReference>
<feature type="domain" description="Fibronectin type-III" evidence="6">
    <location>
        <begin position="503"/>
        <end position="594"/>
    </location>
</feature>
<feature type="domain" description="Fibronectin type-III" evidence="6">
    <location>
        <begin position="1204"/>
        <end position="1307"/>
    </location>
</feature>
<dbReference type="SMART" id="SM00409">
    <property type="entry name" value="IG"/>
    <property type="match status" value="2"/>
</dbReference>
<name>A0A336L0N9_CULSO</name>
<dbReference type="InterPro" id="IPR036116">
    <property type="entry name" value="FN3_sf"/>
</dbReference>
<reference evidence="8" key="2">
    <citation type="submission" date="2018-07" db="EMBL/GenBank/DDBJ databases">
        <authorList>
            <person name="Quirk P.G."/>
            <person name="Krulwich T.A."/>
        </authorList>
    </citation>
    <scope>NUCLEOTIDE SEQUENCE</scope>
</reference>
<feature type="signal peptide" evidence="4">
    <location>
        <begin position="1"/>
        <end position="20"/>
    </location>
</feature>
<dbReference type="SUPFAM" id="SSF48726">
    <property type="entry name" value="Immunoglobulin"/>
    <property type="match status" value="3"/>
</dbReference>
<dbReference type="CDD" id="cd00063">
    <property type="entry name" value="FN3"/>
    <property type="match status" value="5"/>
</dbReference>
<dbReference type="InterPro" id="IPR013151">
    <property type="entry name" value="Immunoglobulin_dom"/>
</dbReference>
<evidence type="ECO:0000259" key="6">
    <source>
        <dbReference type="PROSITE" id="PS50853"/>
    </source>
</evidence>
<feature type="compositionally biased region" description="Low complexity" evidence="2">
    <location>
        <begin position="133"/>
        <end position="152"/>
    </location>
</feature>
<dbReference type="InterPro" id="IPR036179">
    <property type="entry name" value="Ig-like_dom_sf"/>
</dbReference>
<reference evidence="7" key="1">
    <citation type="submission" date="2018-04" db="EMBL/GenBank/DDBJ databases">
        <authorList>
            <person name="Go L.Y."/>
            <person name="Mitchell J.A."/>
        </authorList>
    </citation>
    <scope>NUCLEOTIDE SEQUENCE</scope>
    <source>
        <tissue evidence="7">Whole organism</tissue>
    </source>
</reference>
<dbReference type="VEuPathDB" id="VectorBase:CSON001547"/>
<dbReference type="PANTHER" id="PTHR13817">
    <property type="entry name" value="TITIN"/>
    <property type="match status" value="1"/>
</dbReference>
<dbReference type="InterPro" id="IPR003961">
    <property type="entry name" value="FN3_dom"/>
</dbReference>
<feature type="chain" id="PRO_5036062130" evidence="4">
    <location>
        <begin position="21"/>
        <end position="1447"/>
    </location>
</feature>
<dbReference type="InterPro" id="IPR050964">
    <property type="entry name" value="Striated_Muscle_Regulatory"/>
</dbReference>
<evidence type="ECO:0000256" key="2">
    <source>
        <dbReference type="SAM" id="MobiDB-lite"/>
    </source>
</evidence>
<keyword evidence="1" id="KW-0677">Repeat</keyword>
<dbReference type="SMART" id="SM00060">
    <property type="entry name" value="FN3"/>
    <property type="match status" value="5"/>
</dbReference>
<evidence type="ECO:0000256" key="4">
    <source>
        <dbReference type="SAM" id="SignalP"/>
    </source>
</evidence>
<feature type="domain" description="Ig-like" evidence="5">
    <location>
        <begin position="23"/>
        <end position="117"/>
    </location>
</feature>
<keyword evidence="4" id="KW-0732">Signal</keyword>
<feature type="region of interest" description="Disordered" evidence="2">
    <location>
        <begin position="128"/>
        <end position="163"/>
    </location>
</feature>
<organism evidence="7">
    <name type="scientific">Culicoides sonorensis</name>
    <name type="common">Biting midge</name>
    <dbReference type="NCBI Taxonomy" id="179676"/>
    <lineage>
        <taxon>Eukaryota</taxon>
        <taxon>Metazoa</taxon>
        <taxon>Ecdysozoa</taxon>
        <taxon>Arthropoda</taxon>
        <taxon>Hexapoda</taxon>
        <taxon>Insecta</taxon>
        <taxon>Pterygota</taxon>
        <taxon>Neoptera</taxon>
        <taxon>Endopterygota</taxon>
        <taxon>Diptera</taxon>
        <taxon>Nematocera</taxon>
        <taxon>Chironomoidea</taxon>
        <taxon>Ceratopogonidae</taxon>
        <taxon>Ceratopogoninae</taxon>
        <taxon>Culicoides</taxon>
        <taxon>Monoculicoides</taxon>
    </lineage>
</organism>
<keyword evidence="3" id="KW-0812">Transmembrane</keyword>
<dbReference type="InterPro" id="IPR013783">
    <property type="entry name" value="Ig-like_fold"/>
</dbReference>
<feature type="transmembrane region" description="Helical" evidence="3">
    <location>
        <begin position="1318"/>
        <end position="1341"/>
    </location>
</feature>
<evidence type="ECO:0000256" key="1">
    <source>
        <dbReference type="ARBA" id="ARBA00022737"/>
    </source>
</evidence>
<dbReference type="PROSITE" id="PS50853">
    <property type="entry name" value="FN3"/>
    <property type="match status" value="5"/>
</dbReference>
<evidence type="ECO:0000313" key="7">
    <source>
        <dbReference type="EMBL" id="SSX09910.1"/>
    </source>
</evidence>
<dbReference type="InterPro" id="IPR003598">
    <property type="entry name" value="Ig_sub2"/>
</dbReference>
<gene>
    <name evidence="7" type="primary">CSON001547</name>
</gene>
<evidence type="ECO:0000313" key="8">
    <source>
        <dbReference type="EMBL" id="SSX29633.1"/>
    </source>
</evidence>
<evidence type="ECO:0000256" key="3">
    <source>
        <dbReference type="SAM" id="Phobius"/>
    </source>
</evidence>
<proteinExistence type="predicted"/>
<dbReference type="EMBL" id="UFQS01001248">
    <property type="protein sequence ID" value="SSX09910.1"/>
    <property type="molecule type" value="Genomic_DNA"/>
</dbReference>
<evidence type="ECO:0000259" key="5">
    <source>
        <dbReference type="PROSITE" id="PS50835"/>
    </source>
</evidence>
<dbReference type="Pfam" id="PF00041">
    <property type="entry name" value="fn3"/>
    <property type="match status" value="5"/>
</dbReference>
<dbReference type="SMART" id="SM00408">
    <property type="entry name" value="IGc2"/>
    <property type="match status" value="3"/>
</dbReference>
<feature type="region of interest" description="Disordered" evidence="2">
    <location>
        <begin position="1378"/>
        <end position="1422"/>
    </location>
</feature>
<dbReference type="SUPFAM" id="SSF49265">
    <property type="entry name" value="Fibronectin type III"/>
    <property type="match status" value="3"/>
</dbReference>
<dbReference type="PROSITE" id="PS50835">
    <property type="entry name" value="IG_LIKE"/>
    <property type="match status" value="3"/>
</dbReference>
<dbReference type="InterPro" id="IPR007110">
    <property type="entry name" value="Ig-like_dom"/>
</dbReference>
<feature type="domain" description="Fibronectin type-III" evidence="6">
    <location>
        <begin position="818"/>
        <end position="907"/>
    </location>
</feature>
<dbReference type="Pfam" id="PF01682">
    <property type="entry name" value="DB"/>
    <property type="match status" value="4"/>
</dbReference>
<feature type="domain" description="Ig-like" evidence="5">
    <location>
        <begin position="998"/>
        <end position="1093"/>
    </location>
</feature>
<dbReference type="OMA" id="CCAAQNV"/>
<feature type="domain" description="Ig-like" evidence="5">
    <location>
        <begin position="909"/>
        <end position="993"/>
    </location>
</feature>
<feature type="compositionally biased region" description="Low complexity" evidence="2">
    <location>
        <begin position="1382"/>
        <end position="1405"/>
    </location>
</feature>
<dbReference type="InterPro" id="IPR003599">
    <property type="entry name" value="Ig_sub"/>
</dbReference>
<dbReference type="InterPro" id="IPR002602">
    <property type="entry name" value="DB"/>
</dbReference>
<keyword evidence="3" id="KW-1133">Transmembrane helix</keyword>
<feature type="domain" description="Fibronectin type-III" evidence="6">
    <location>
        <begin position="704"/>
        <end position="806"/>
    </location>
</feature>
<feature type="domain" description="Fibronectin type-III" evidence="6">
    <location>
        <begin position="279"/>
        <end position="380"/>
    </location>
</feature>
<sequence length="1447" mass="159422">MRSLELIELILFSILSVCFSSEPIGTGGPSIVNEGDDALLTCVVMNPFINETVIWRKGPHEILSAGMNRVTADKRISVLHDGVAKKKKIAQGGEVYVLLIKNVNPDDTDVYVCEVNSDPMLRSFHPLRVKAKNGNNNNDSTTTNNKTNSNSSQVTPVTEEDEEGMMPSVTHDFTECCDSLNVSLKCKGFCSVHNIIDGSTGVEPEECEKDFPNIVKCMADGRNHVPCCEAKKIPDICQDMCHGEYTPFTDYLKSRVSCVAHTLPGLQCILEGIQTIPSEPQFVTVLPLNERSVQVSWSPPEKLADTVTTYRINVTRLNSYDEDKLATEDAVFSITVPGSVNTTVVNDLEPYSMYSITVMSQNEHGSSLPSMRIRTLTLENSAGPRRLPSNNSSPEIPDVRGCCIKNGVTHRTCLEKMCDPVRADFTEVPDLMVCAPWANITFACLANKIDHSPCCRSRGIPDNCLDFCTGEVKSINFNYFKCLQYMSDYSTCLLEGYGVLPGAPLQLKATMISHNFAVINWKPPNVLADTVATYHLHYRKLGSGDEYIVVDKEHAPMILEDLDSTTYYEVFVVAVNMYGRGSPSSRLVFQTKHGYYVDQTPNYNMTNCCIASGVLPQCMVLCSYNIRMSDFQASGAVCQQQVSTLLRCAAGGRDHSDCCTRRGVPPSCISMCRGVVSNPSTDCLLYAGNIIQCLEEGTENIPGPVEDLHITSITNNSISLAWAPSETIKNNSEAQPTDFIVQYGKVDNMTMYETVVKLENEINTTDTEIDLKELEDNAMYRIMVLARGIHGQSLPSSMLLVNISQVNKDSTIFGAPSPPHTLTVSGHSATSITVAWHPPEFSHPHEEISYQVFHKNRYNSSVITTRLQWARFSKLVPNSQHIIYVVAVGKMGTSLPSETLVAWTDPALPAFVEPPTIQPSDMIQEGGSMTVLCLALGNPAPTISLYIGGHLVRQDTSRHMVTTIHNITSDMKDVSCYADNGYGVPMQASKKISISYPPRLKPGGIQVASVGDLVELKCSVKATPKPKMLFWRDHDGRIPVIQGANFDMMMTDDDNDPESYIMSLKINKMTLQDAGDYFCHAENALGDATRAVSVRIRNTTPIKNITECCVQQNVSAPCMTACSFYIDVESVIDNPRCLADFDKLMKCAADGSDHRGCCVQKQVPRKCLNWCRGEPVVSNGICTLQYTKTIIGCFQENHDRLPGPPTDVEVEILEGNQVRIHWDPPMKNPHTIEGYRVFWYEVEESKEIGNYSNMIGNGGPGRADTKEADIILEGLQQGILYELVVKAGNHFGASVLSRPIRFSLDDRQIASASHSTHAGVIGGIIAGIIAITLAVIALMLLKKRKLRQKTVSNNGVAFENPSYLREIHMDRVQITPITVPTSSSNSNHLSNSNNNINNNGTSNNNDWRHEELTTPSSQIPAETEVNPTLIEEFKLGSSNAGFKKLVS</sequence>
<keyword evidence="3" id="KW-0472">Membrane</keyword>